<evidence type="ECO:0000256" key="4">
    <source>
        <dbReference type="ARBA" id="ARBA00051722"/>
    </source>
</evidence>
<protein>
    <recommendedName>
        <fullName evidence="5">Tyrosine-protein phosphatase</fullName>
        <ecNumber evidence="5">3.1.3.48</ecNumber>
    </recommendedName>
</protein>
<dbReference type="OrthoDB" id="9788539at2"/>
<reference evidence="6 7" key="1">
    <citation type="submission" date="2019-07" db="EMBL/GenBank/DDBJ databases">
        <title>Allobacillus sp. nov. SKP isolated from shrimp paste of Euphausiacea.</title>
        <authorList>
            <person name="Kanchanasin P."/>
            <person name="Tanasupawat S."/>
            <person name="Shi W."/>
            <person name="Wu L."/>
            <person name="Ma J."/>
        </authorList>
    </citation>
    <scope>NUCLEOTIDE SEQUENCE [LARGE SCALE GENOMIC DNA]</scope>
    <source>
        <strain evidence="6 7">SKP4-8</strain>
    </source>
</reference>
<dbReference type="GO" id="GO:0030145">
    <property type="term" value="F:manganese ion binding"/>
    <property type="evidence" value="ECO:0007669"/>
    <property type="project" value="UniProtKB-UniRule"/>
</dbReference>
<dbReference type="InterPro" id="IPR016667">
    <property type="entry name" value="Caps_polysacc_synth_CpsB/CapC"/>
</dbReference>
<keyword evidence="7" id="KW-1185">Reference proteome</keyword>
<name>A0A556PR15_9BACI</name>
<dbReference type="Proteomes" id="UP000316425">
    <property type="component" value="Unassembled WGS sequence"/>
</dbReference>
<evidence type="ECO:0000256" key="2">
    <source>
        <dbReference type="ARBA" id="ARBA00022801"/>
    </source>
</evidence>
<dbReference type="PANTHER" id="PTHR39181">
    <property type="entry name" value="TYROSINE-PROTEIN PHOSPHATASE YWQE"/>
    <property type="match status" value="1"/>
</dbReference>
<organism evidence="6 7">
    <name type="scientific">Allobacillus salarius</name>
    <dbReference type="NCBI Taxonomy" id="1955272"/>
    <lineage>
        <taxon>Bacteria</taxon>
        <taxon>Bacillati</taxon>
        <taxon>Bacillota</taxon>
        <taxon>Bacilli</taxon>
        <taxon>Bacillales</taxon>
        <taxon>Bacillaceae</taxon>
        <taxon>Allobacillus</taxon>
    </lineage>
</organism>
<comment type="similarity">
    <text evidence="1 5">Belongs to the metallo-dependent hydrolases superfamily. CpsB/CapC family.</text>
</comment>
<dbReference type="SUPFAM" id="SSF89550">
    <property type="entry name" value="PHP domain-like"/>
    <property type="match status" value="1"/>
</dbReference>
<dbReference type="Pfam" id="PF19567">
    <property type="entry name" value="CpsB_CapC"/>
    <property type="match status" value="1"/>
</dbReference>
<dbReference type="PANTHER" id="PTHR39181:SF1">
    <property type="entry name" value="TYROSINE-PROTEIN PHOSPHATASE YWQE"/>
    <property type="match status" value="1"/>
</dbReference>
<dbReference type="InterPro" id="IPR016195">
    <property type="entry name" value="Pol/histidinol_Pase-like"/>
</dbReference>
<accession>A0A556PR15</accession>
<keyword evidence="3 5" id="KW-0904">Protein phosphatase</keyword>
<sequence>MIEMNSHILPGRGAGPKSIHESIQMARDATKHGIRTIVATPRHLDGNNDNTKLDILKDIVHFRNELEQANIPLTVLAGQEIRLSWDLLERLEKNELLPINEKSNYLLIEFPVNHIPKFSEQILFDLQMKGFIPVIAHPERNNEFLKRPQFLYNLVKKGMLVQLTAGSVNGRFGKKVAKFAHELIEANLVHFISSEANHTRKYPFELKEAYEKIEKSFGKQMHYYFLENTQALIENETIFAEPPTRIKTKKIFGII</sequence>
<dbReference type="EMBL" id="VMHE01000003">
    <property type="protein sequence ID" value="TSJ66832.1"/>
    <property type="molecule type" value="Genomic_DNA"/>
</dbReference>
<evidence type="ECO:0000256" key="1">
    <source>
        <dbReference type="ARBA" id="ARBA00005750"/>
    </source>
</evidence>
<dbReference type="Gene3D" id="3.20.20.140">
    <property type="entry name" value="Metal-dependent hydrolases"/>
    <property type="match status" value="1"/>
</dbReference>
<dbReference type="PIRSF" id="PIRSF016557">
    <property type="entry name" value="Caps_synth_CpsB"/>
    <property type="match status" value="1"/>
</dbReference>
<gene>
    <name evidence="6" type="ORF">FPQ13_03820</name>
</gene>
<evidence type="ECO:0000256" key="5">
    <source>
        <dbReference type="PIRNR" id="PIRNR016557"/>
    </source>
</evidence>
<evidence type="ECO:0000256" key="3">
    <source>
        <dbReference type="ARBA" id="ARBA00022912"/>
    </source>
</evidence>
<evidence type="ECO:0000313" key="7">
    <source>
        <dbReference type="Proteomes" id="UP000316425"/>
    </source>
</evidence>
<proteinExistence type="inferred from homology"/>
<comment type="catalytic activity">
    <reaction evidence="4 5">
        <text>O-phospho-L-tyrosyl-[protein] + H2O = L-tyrosyl-[protein] + phosphate</text>
        <dbReference type="Rhea" id="RHEA:10684"/>
        <dbReference type="Rhea" id="RHEA-COMP:10136"/>
        <dbReference type="Rhea" id="RHEA-COMP:20101"/>
        <dbReference type="ChEBI" id="CHEBI:15377"/>
        <dbReference type="ChEBI" id="CHEBI:43474"/>
        <dbReference type="ChEBI" id="CHEBI:46858"/>
        <dbReference type="ChEBI" id="CHEBI:61978"/>
        <dbReference type="EC" id="3.1.3.48"/>
    </reaction>
</comment>
<comment type="caution">
    <text evidence="6">The sequence shown here is derived from an EMBL/GenBank/DDBJ whole genome shotgun (WGS) entry which is preliminary data.</text>
</comment>
<dbReference type="GO" id="GO:0004725">
    <property type="term" value="F:protein tyrosine phosphatase activity"/>
    <property type="evidence" value="ECO:0007669"/>
    <property type="project" value="UniProtKB-UniRule"/>
</dbReference>
<keyword evidence="2 5" id="KW-0378">Hydrolase</keyword>
<dbReference type="EC" id="3.1.3.48" evidence="5"/>
<evidence type="ECO:0000313" key="6">
    <source>
        <dbReference type="EMBL" id="TSJ66832.1"/>
    </source>
</evidence>
<dbReference type="AlphaFoldDB" id="A0A556PR15"/>